<name>A0AAW0DC55_9AGAR</name>
<comment type="caution">
    <text evidence="3">The sequence shown here is derived from an EMBL/GenBank/DDBJ whole genome shotgun (WGS) entry which is preliminary data.</text>
</comment>
<gene>
    <name evidence="3" type="ORF">R3P38DRAFT_2606375</name>
</gene>
<proteinExistence type="predicted"/>
<accession>A0AAW0DC55</accession>
<protein>
    <submittedName>
        <fullName evidence="3">Uncharacterized protein</fullName>
    </submittedName>
</protein>
<keyword evidence="2" id="KW-0472">Membrane</keyword>
<evidence type="ECO:0000313" key="4">
    <source>
        <dbReference type="Proteomes" id="UP001362999"/>
    </source>
</evidence>
<evidence type="ECO:0000256" key="2">
    <source>
        <dbReference type="SAM" id="Phobius"/>
    </source>
</evidence>
<keyword evidence="4" id="KW-1185">Reference proteome</keyword>
<sequence>MPVSVLRQSMRGCAGVCLRQSLSIQLSTAISLYVHNIGIGHAFSFPSGTLMPVSVLRQSMRGCVAMLRWVHVLLRERLGSLRPFSALLRLAIIRVQKICMIFTTPRSYDVNGRDRLSGYSAHGLNYEALCSGQTGHTDDWRRDAITPELSSTQAGYATASTSTVGRAPNSNLSVTPKSTVSGHSLQPLRFLDVRPIFPEDFRRYHRVTIPRALDRIPCEIQPRTLQPVRKAPPAGWTSRLHPEGAVYFHHEQRRIFTDIDVRDEKKLSSVIEVADRVDGVLRAATPSVNREKDARRLDLVVDELEAVDEAGDPVAWGYYLVNHFDRYPFWVHSVEAGDLWVCRDITGSIESEQLEHAMACQYFQHCAMFPDTLDLTLSHINEIQDYLVYCLADQTTSSASTVSVSVETLTSWLSIAKQLGCAHDTTADTSPSFADAGDGQGSTYFYARVMANFAQDRFLNFHGLPCARLSVDQSIYDDQNPHPSWLFHLICPLLFYAPREYLQFLDKAYTDKLVLSRIWKSLIEKLNKEWEEFTLLAIVVLNANVGFLSIQSVDTLGGIKGRSAVQIFSYLSILASIGSIILGLLLVRQNRTIFHESAFDISASVTRRSSKRFGLELPALIFALPYALLVWAIIFFTSAFIVACLRIQENVVARSTVGSAVALLVLLIIWCIWDAWDKHAAYHESWWSRIETDLQSVWRRVRPTIVSPLDWRCTRSAMNFFRKNVAGADIRMTAVGIAQP</sequence>
<feature type="region of interest" description="Disordered" evidence="1">
    <location>
        <begin position="156"/>
        <end position="178"/>
    </location>
</feature>
<keyword evidence="2" id="KW-1133">Transmembrane helix</keyword>
<feature type="transmembrane region" description="Helical" evidence="2">
    <location>
        <begin position="617"/>
        <end position="643"/>
    </location>
</feature>
<dbReference type="AlphaFoldDB" id="A0AAW0DC55"/>
<evidence type="ECO:0000256" key="1">
    <source>
        <dbReference type="SAM" id="MobiDB-lite"/>
    </source>
</evidence>
<dbReference type="Proteomes" id="UP001362999">
    <property type="component" value="Unassembled WGS sequence"/>
</dbReference>
<evidence type="ECO:0000313" key="3">
    <source>
        <dbReference type="EMBL" id="KAK7048564.1"/>
    </source>
</evidence>
<feature type="transmembrane region" description="Helical" evidence="2">
    <location>
        <begin position="565"/>
        <end position="587"/>
    </location>
</feature>
<dbReference type="EMBL" id="JAWWNJ010000009">
    <property type="protein sequence ID" value="KAK7048564.1"/>
    <property type="molecule type" value="Genomic_DNA"/>
</dbReference>
<reference evidence="3 4" key="1">
    <citation type="journal article" date="2024" name="J Genomics">
        <title>Draft genome sequencing and assembly of Favolaschia claudopus CIRM-BRFM 2984 isolated from oak limbs.</title>
        <authorList>
            <person name="Navarro D."/>
            <person name="Drula E."/>
            <person name="Chaduli D."/>
            <person name="Cazenave R."/>
            <person name="Ahrendt S."/>
            <person name="Wang J."/>
            <person name="Lipzen A."/>
            <person name="Daum C."/>
            <person name="Barry K."/>
            <person name="Grigoriev I.V."/>
            <person name="Favel A."/>
            <person name="Rosso M.N."/>
            <person name="Martin F."/>
        </authorList>
    </citation>
    <scope>NUCLEOTIDE SEQUENCE [LARGE SCALE GENOMIC DNA]</scope>
    <source>
        <strain evidence="3 4">CIRM-BRFM 2984</strain>
    </source>
</reference>
<organism evidence="3 4">
    <name type="scientific">Favolaschia claudopus</name>
    <dbReference type="NCBI Taxonomy" id="2862362"/>
    <lineage>
        <taxon>Eukaryota</taxon>
        <taxon>Fungi</taxon>
        <taxon>Dikarya</taxon>
        <taxon>Basidiomycota</taxon>
        <taxon>Agaricomycotina</taxon>
        <taxon>Agaricomycetes</taxon>
        <taxon>Agaricomycetidae</taxon>
        <taxon>Agaricales</taxon>
        <taxon>Marasmiineae</taxon>
        <taxon>Mycenaceae</taxon>
        <taxon>Favolaschia</taxon>
    </lineage>
</organism>
<keyword evidence="2" id="KW-0812">Transmembrane</keyword>
<feature type="transmembrane region" description="Helical" evidence="2">
    <location>
        <begin position="655"/>
        <end position="673"/>
    </location>
</feature>